<dbReference type="AlphaFoldDB" id="A0A0J8E5V4"/>
<proteinExistence type="predicted"/>
<organism evidence="1 2">
    <name type="scientific">Beta vulgaris subsp. vulgaris</name>
    <name type="common">Beet</name>
    <dbReference type="NCBI Taxonomy" id="3555"/>
    <lineage>
        <taxon>Eukaryota</taxon>
        <taxon>Viridiplantae</taxon>
        <taxon>Streptophyta</taxon>
        <taxon>Embryophyta</taxon>
        <taxon>Tracheophyta</taxon>
        <taxon>Spermatophyta</taxon>
        <taxon>Magnoliopsida</taxon>
        <taxon>eudicotyledons</taxon>
        <taxon>Gunneridae</taxon>
        <taxon>Pentapetalae</taxon>
        <taxon>Caryophyllales</taxon>
        <taxon>Chenopodiaceae</taxon>
        <taxon>Betoideae</taxon>
        <taxon>Beta</taxon>
    </lineage>
</organism>
<dbReference type="Proteomes" id="UP000035740">
    <property type="component" value="Unassembled WGS sequence"/>
</dbReference>
<dbReference type="Gramene" id="KMS98580">
    <property type="protein sequence ID" value="KMS98580"/>
    <property type="gene ID" value="BVRB_3g070630"/>
</dbReference>
<reference evidence="1 2" key="1">
    <citation type="journal article" date="2014" name="Nature">
        <title>The genome of the recently domesticated crop plant sugar beet (Beta vulgaris).</title>
        <authorList>
            <person name="Dohm J.C."/>
            <person name="Minoche A.E."/>
            <person name="Holtgrawe D."/>
            <person name="Capella-Gutierrez S."/>
            <person name="Zakrzewski F."/>
            <person name="Tafer H."/>
            <person name="Rupp O."/>
            <person name="Sorensen T.R."/>
            <person name="Stracke R."/>
            <person name="Reinhardt R."/>
            <person name="Goesmann A."/>
            <person name="Kraft T."/>
            <person name="Schulz B."/>
            <person name="Stadler P.F."/>
            <person name="Schmidt T."/>
            <person name="Gabaldon T."/>
            <person name="Lehrach H."/>
            <person name="Weisshaar B."/>
            <person name="Himmelbauer H."/>
        </authorList>
    </citation>
    <scope>NUCLEOTIDE SEQUENCE [LARGE SCALE GENOMIC DNA]</scope>
    <source>
        <tissue evidence="1">Taproot</tissue>
    </source>
</reference>
<dbReference type="EMBL" id="KQ090250">
    <property type="protein sequence ID" value="KMS98580.1"/>
    <property type="molecule type" value="Genomic_DNA"/>
</dbReference>
<evidence type="ECO:0000313" key="2">
    <source>
        <dbReference type="Proteomes" id="UP000035740"/>
    </source>
</evidence>
<accession>A0A0J8E5V4</accession>
<name>A0A0J8E5V4_BETVV</name>
<protein>
    <submittedName>
        <fullName evidence="1">Uncharacterized protein</fullName>
    </submittedName>
</protein>
<sequence>MVLGKTYHEDDTEKRPSQSYWDGAKKYLSRSLTSSAIAGVGVTTMNSISKSLQ</sequence>
<gene>
    <name evidence="1" type="ORF">BVRB_3g070630</name>
</gene>
<keyword evidence="2" id="KW-1185">Reference proteome</keyword>
<evidence type="ECO:0000313" key="1">
    <source>
        <dbReference type="EMBL" id="KMS98580.1"/>
    </source>
</evidence>